<evidence type="ECO:0000256" key="2">
    <source>
        <dbReference type="SAM" id="Phobius"/>
    </source>
</evidence>
<dbReference type="RefSeq" id="WP_379873251.1">
    <property type="nucleotide sequence ID" value="NZ_JBHTBH010000013.1"/>
</dbReference>
<feature type="transmembrane region" description="Helical" evidence="2">
    <location>
        <begin position="144"/>
        <end position="160"/>
    </location>
</feature>
<feature type="compositionally biased region" description="Pro residues" evidence="1">
    <location>
        <begin position="1"/>
        <end position="10"/>
    </location>
</feature>
<reference evidence="5" key="1">
    <citation type="journal article" date="2019" name="Int. J. Syst. Evol. Microbiol.">
        <title>The Global Catalogue of Microorganisms (GCM) 10K type strain sequencing project: providing services to taxonomists for standard genome sequencing and annotation.</title>
        <authorList>
            <consortium name="The Broad Institute Genomics Platform"/>
            <consortium name="The Broad Institute Genome Sequencing Center for Infectious Disease"/>
            <person name="Wu L."/>
            <person name="Ma J."/>
        </authorList>
    </citation>
    <scope>NUCLEOTIDE SEQUENCE [LARGE SCALE GENOMIC DNA]</scope>
    <source>
        <strain evidence="5">CGMCC 4.7382</strain>
    </source>
</reference>
<name>A0ABW2KNP4_9ACTN</name>
<dbReference type="PANTHER" id="PTHR30590:SF2">
    <property type="entry name" value="INNER MEMBRANE PROTEIN"/>
    <property type="match status" value="1"/>
</dbReference>
<gene>
    <name evidence="4" type="ORF">ACFQRF_23010</name>
</gene>
<feature type="transmembrane region" description="Helical" evidence="2">
    <location>
        <begin position="167"/>
        <end position="191"/>
    </location>
</feature>
<dbReference type="PANTHER" id="PTHR30590">
    <property type="entry name" value="INNER MEMBRANE PROTEIN"/>
    <property type="match status" value="1"/>
</dbReference>
<evidence type="ECO:0000313" key="4">
    <source>
        <dbReference type="EMBL" id="MFC7330604.1"/>
    </source>
</evidence>
<keyword evidence="5" id="KW-1185">Reference proteome</keyword>
<feature type="transmembrane region" description="Helical" evidence="2">
    <location>
        <begin position="76"/>
        <end position="100"/>
    </location>
</feature>
<dbReference type="InterPro" id="IPR007349">
    <property type="entry name" value="DUF418"/>
</dbReference>
<feature type="transmembrane region" description="Helical" evidence="2">
    <location>
        <begin position="355"/>
        <end position="374"/>
    </location>
</feature>
<evidence type="ECO:0000256" key="1">
    <source>
        <dbReference type="SAM" id="MobiDB-lite"/>
    </source>
</evidence>
<accession>A0ABW2KNP4</accession>
<feature type="transmembrane region" description="Helical" evidence="2">
    <location>
        <begin position="273"/>
        <end position="294"/>
    </location>
</feature>
<comment type="caution">
    <text evidence="4">The sequence shown here is derived from an EMBL/GenBank/DDBJ whole genome shotgun (WGS) entry which is preliminary data.</text>
</comment>
<evidence type="ECO:0000259" key="3">
    <source>
        <dbReference type="Pfam" id="PF04235"/>
    </source>
</evidence>
<feature type="transmembrane region" description="Helical" evidence="2">
    <location>
        <begin position="121"/>
        <end position="138"/>
    </location>
</feature>
<keyword evidence="2" id="KW-0472">Membrane</keyword>
<protein>
    <submittedName>
        <fullName evidence="4">DUF418 domain-containing protein</fullName>
    </submittedName>
</protein>
<feature type="transmembrane region" description="Helical" evidence="2">
    <location>
        <begin position="314"/>
        <end position="334"/>
    </location>
</feature>
<feature type="domain" description="DUF418" evidence="3">
    <location>
        <begin position="253"/>
        <end position="422"/>
    </location>
</feature>
<dbReference type="Pfam" id="PF04235">
    <property type="entry name" value="DUF418"/>
    <property type="match status" value="1"/>
</dbReference>
<dbReference type="Proteomes" id="UP001596540">
    <property type="component" value="Unassembled WGS sequence"/>
</dbReference>
<feature type="transmembrane region" description="Helical" evidence="2">
    <location>
        <begin position="229"/>
        <end position="252"/>
    </location>
</feature>
<keyword evidence="2" id="KW-0812">Transmembrane</keyword>
<dbReference type="EMBL" id="JBHTBH010000013">
    <property type="protein sequence ID" value="MFC7330604.1"/>
    <property type="molecule type" value="Genomic_DNA"/>
</dbReference>
<proteinExistence type="predicted"/>
<keyword evidence="2" id="KW-1133">Transmembrane helix</keyword>
<sequence length="439" mass="45591">MSRSPDPIPAASPAGRRRRPARGGVRSDERALAPDLARGGMLLLIVLSNTVFHLWAAEYGPSGWHPVGGSALDAAVRFVMITMLDLRAYPLFAFLFGYGLMRLYQRQIAAGAAPADAVALLRRRGLWLVGFGFAHAALLMAGDIVGAYGLASLLLVPLFVRRRDRTLVVAVCVASGVVVATMLAPAVWAIAGGNLGQLGDPSGTGPTAVVYASGEPHWPAAAGTRLGTWSFVTVLGGLLSFGGHSMMLLGFLAARHGVLEEPHRYLPLLRRTALLGVATGWLGGLPAALAHAGALEVPAAAVAEEGALRLLQEATGLAGGLGYVAVFALVAQWISVRGRRGPVVRAVAAAGQRSLSCYLAHSALFAPVLAAWGLGLGGHLNSAGMAAFATGVWLVTVAGAAELDRRGLPGPAEALLRRLVYGRTMRRTTPPPALPHQNG</sequence>
<organism evidence="4 5">
    <name type="scientific">Marinactinospora rubrisoli</name>
    <dbReference type="NCBI Taxonomy" id="2715399"/>
    <lineage>
        <taxon>Bacteria</taxon>
        <taxon>Bacillati</taxon>
        <taxon>Actinomycetota</taxon>
        <taxon>Actinomycetes</taxon>
        <taxon>Streptosporangiales</taxon>
        <taxon>Nocardiopsidaceae</taxon>
        <taxon>Marinactinospora</taxon>
    </lineage>
</organism>
<feature type="region of interest" description="Disordered" evidence="1">
    <location>
        <begin position="1"/>
        <end position="27"/>
    </location>
</feature>
<feature type="transmembrane region" description="Helical" evidence="2">
    <location>
        <begin position="36"/>
        <end position="56"/>
    </location>
</feature>
<evidence type="ECO:0000313" key="5">
    <source>
        <dbReference type="Proteomes" id="UP001596540"/>
    </source>
</evidence>
<dbReference type="InterPro" id="IPR052529">
    <property type="entry name" value="Bact_Transport_Assoc"/>
</dbReference>